<dbReference type="Proteomes" id="UP001549119">
    <property type="component" value="Unassembled WGS sequence"/>
</dbReference>
<comment type="caution">
    <text evidence="1">The sequence shown here is derived from an EMBL/GenBank/DDBJ whole genome shotgun (WGS) entry which is preliminary data.</text>
</comment>
<keyword evidence="2" id="KW-1185">Reference proteome</keyword>
<sequence>MTDQDNLDEKVFDGAMLGARAGLGLYAIEADDEICSQVAMSVLTAFALSGGLEPENLERLRDIVVRAVETRRN</sequence>
<evidence type="ECO:0000313" key="2">
    <source>
        <dbReference type="Proteomes" id="UP001549119"/>
    </source>
</evidence>
<dbReference type="EMBL" id="JBEPNW010000002">
    <property type="protein sequence ID" value="MET3865469.1"/>
    <property type="molecule type" value="Genomic_DNA"/>
</dbReference>
<gene>
    <name evidence="1" type="ORF">ABIC20_002778</name>
</gene>
<reference evidence="1 2" key="1">
    <citation type="submission" date="2024-06" db="EMBL/GenBank/DDBJ databases">
        <title>Genomics of switchgrass bacterial isolates.</title>
        <authorList>
            <person name="Shade A."/>
        </authorList>
    </citation>
    <scope>NUCLEOTIDE SEQUENCE [LARGE SCALE GENOMIC DNA]</scope>
    <source>
        <strain evidence="1 2">PvP084</strain>
    </source>
</reference>
<evidence type="ECO:0000313" key="1">
    <source>
        <dbReference type="EMBL" id="MET3865469.1"/>
    </source>
</evidence>
<accession>A0ABV2NG43</accession>
<organism evidence="1 2">
    <name type="scientific">Methylobacterium radiotolerans</name>
    <dbReference type="NCBI Taxonomy" id="31998"/>
    <lineage>
        <taxon>Bacteria</taxon>
        <taxon>Pseudomonadati</taxon>
        <taxon>Pseudomonadota</taxon>
        <taxon>Alphaproteobacteria</taxon>
        <taxon>Hyphomicrobiales</taxon>
        <taxon>Methylobacteriaceae</taxon>
        <taxon>Methylobacterium</taxon>
    </lineage>
</organism>
<protein>
    <submittedName>
        <fullName evidence="1">Uncharacterized protein</fullName>
    </submittedName>
</protein>
<proteinExistence type="predicted"/>
<dbReference type="RefSeq" id="WP_209650869.1">
    <property type="nucleotide sequence ID" value="NZ_JBEPNV010000001.1"/>
</dbReference>
<name>A0ABV2NG43_9HYPH</name>